<keyword evidence="4" id="KW-1185">Reference proteome</keyword>
<comment type="caution">
    <text evidence="3">The sequence shown here is derived from an EMBL/GenBank/DDBJ whole genome shotgun (WGS) entry which is preliminary data.</text>
</comment>
<dbReference type="InterPro" id="IPR051465">
    <property type="entry name" value="Cell_Envelope_Struct_Comp"/>
</dbReference>
<feature type="domain" description="SLH" evidence="2">
    <location>
        <begin position="22"/>
        <end position="85"/>
    </location>
</feature>
<dbReference type="PROSITE" id="PS51272">
    <property type="entry name" value="SLH"/>
    <property type="match status" value="3"/>
</dbReference>
<feature type="domain" description="SLH" evidence="2">
    <location>
        <begin position="142"/>
        <end position="206"/>
    </location>
</feature>
<evidence type="ECO:0000313" key="3">
    <source>
        <dbReference type="EMBL" id="OCS91259.1"/>
    </source>
</evidence>
<dbReference type="Proteomes" id="UP000093482">
    <property type="component" value="Unassembled WGS sequence"/>
</dbReference>
<dbReference type="RefSeq" id="WP_066463600.1">
    <property type="nucleotide sequence ID" value="NZ_MATO01000030.1"/>
</dbReference>
<dbReference type="InterPro" id="IPR001119">
    <property type="entry name" value="SLH_dom"/>
</dbReference>
<dbReference type="PANTHER" id="PTHR43308:SF5">
    <property type="entry name" value="S-LAYER PROTEIN _ PEPTIDOGLYCAN ENDO-BETA-N-ACETYLGLUCOSAMINIDASE"/>
    <property type="match status" value="1"/>
</dbReference>
<keyword evidence="1" id="KW-0732">Signal</keyword>
<gene>
    <name evidence="3" type="ORF">A6K76_09625</name>
</gene>
<feature type="domain" description="SLH" evidence="2">
    <location>
        <begin position="86"/>
        <end position="141"/>
    </location>
</feature>
<organism evidence="3 4">
    <name type="scientific">Caryophanon latum</name>
    <dbReference type="NCBI Taxonomy" id="33977"/>
    <lineage>
        <taxon>Bacteria</taxon>
        <taxon>Bacillati</taxon>
        <taxon>Bacillota</taxon>
        <taxon>Bacilli</taxon>
        <taxon>Bacillales</taxon>
        <taxon>Caryophanaceae</taxon>
        <taxon>Caryophanon</taxon>
    </lineage>
</organism>
<proteinExistence type="predicted"/>
<reference evidence="3 4" key="1">
    <citation type="submission" date="2016-07" db="EMBL/GenBank/DDBJ databases">
        <title>Caryophanon latum genome sequencing.</title>
        <authorList>
            <person name="Verma A."/>
            <person name="Pal Y."/>
            <person name="Krishnamurthi S."/>
        </authorList>
    </citation>
    <scope>NUCLEOTIDE SEQUENCE [LARGE SCALE GENOMIC DNA]</scope>
    <source>
        <strain evidence="3 4">DSM 14151</strain>
    </source>
</reference>
<evidence type="ECO:0000313" key="4">
    <source>
        <dbReference type="Proteomes" id="UP000093482"/>
    </source>
</evidence>
<feature type="signal peptide" evidence="1">
    <location>
        <begin position="1"/>
        <end position="23"/>
    </location>
</feature>
<protein>
    <recommendedName>
        <fullName evidence="2">SLH domain-containing protein</fullName>
    </recommendedName>
</protein>
<dbReference type="OrthoDB" id="2439185at2"/>
<evidence type="ECO:0000259" key="2">
    <source>
        <dbReference type="PROSITE" id="PS51272"/>
    </source>
</evidence>
<dbReference type="EMBL" id="MATO01000030">
    <property type="protein sequence ID" value="OCS91259.1"/>
    <property type="molecule type" value="Genomic_DNA"/>
</dbReference>
<dbReference type="Pfam" id="PF00395">
    <property type="entry name" value="SLH"/>
    <property type="match status" value="3"/>
</dbReference>
<dbReference type="AlphaFoldDB" id="A0A1C0YVS5"/>
<dbReference type="PANTHER" id="PTHR43308">
    <property type="entry name" value="OUTER MEMBRANE PROTEIN ALPHA-RELATED"/>
    <property type="match status" value="1"/>
</dbReference>
<evidence type="ECO:0000256" key="1">
    <source>
        <dbReference type="SAM" id="SignalP"/>
    </source>
</evidence>
<feature type="chain" id="PRO_5008649266" description="SLH domain-containing protein" evidence="1">
    <location>
        <begin position="24"/>
        <end position="360"/>
    </location>
</feature>
<sequence length="360" mass="39890">MKQLIAVITAFALAFTLAMPASAAKFKDVSDGYSLAIEINYLAEKGIIGGYEDGTFRPSNTIAKKHIARMVVKALNLPKDNLKKPSYKDIPTTHLYYEDIAAAYTAGLFDDASYFQPDATITRAFMAQILAKAFNLKSIAANSVSYKDVPASSPYYTPIQLVTMNNIAKGYTEDGTFRPDKVITRAHFSAFLARALSLSGGDFTPEVGYKYFYEDAGKYAYRMELDGQNTTGGMTYKYWNLFDNASNEKMDYLMYVTSPSHYYEGVPQSDVGTTIEFPFTIGRKGESPGYLSRNVLNTKVTIEIAGKTYDDVVIVEETMPNGGGGTEKITTYYAKGHGIIAYKNTDGYFTYWLTDRVAAQ</sequence>
<accession>A0A1C0YVS5</accession>
<name>A0A1C0YVS5_9BACL</name>